<gene>
    <name evidence="3" type="ordered locus">Acid345_1859</name>
</gene>
<dbReference type="Gene3D" id="2.60.40.10">
    <property type="entry name" value="Immunoglobulins"/>
    <property type="match status" value="1"/>
</dbReference>
<dbReference type="STRING" id="204669.Acid345_1859"/>
<dbReference type="Gene3D" id="3.40.50.1820">
    <property type="entry name" value="alpha/beta hydrolase"/>
    <property type="match status" value="1"/>
</dbReference>
<evidence type="ECO:0000313" key="3">
    <source>
        <dbReference type="EMBL" id="ABF40860.1"/>
    </source>
</evidence>
<evidence type="ECO:0000259" key="2">
    <source>
        <dbReference type="Pfam" id="PF02922"/>
    </source>
</evidence>
<accession>Q1IQJ0</accession>
<dbReference type="InterPro" id="IPR013783">
    <property type="entry name" value="Ig-like_fold"/>
</dbReference>
<dbReference type="ESTHER" id="korve-q1iqj0">
    <property type="family name" value="A85-Feruloyl-Esterase"/>
</dbReference>
<dbReference type="CDD" id="cd11294">
    <property type="entry name" value="E_set_Esterase_like_N"/>
    <property type="match status" value="1"/>
</dbReference>
<dbReference type="Pfam" id="PF00756">
    <property type="entry name" value="Esterase"/>
    <property type="match status" value="1"/>
</dbReference>
<dbReference type="InterPro" id="IPR029058">
    <property type="entry name" value="AB_hydrolase_fold"/>
</dbReference>
<dbReference type="HOGENOM" id="CLU_037618_2_1_0"/>
<dbReference type="EnsemblBacteria" id="ABF40860">
    <property type="protein sequence ID" value="ABF40860"/>
    <property type="gene ID" value="Acid345_1859"/>
</dbReference>
<dbReference type="GO" id="GO:0005975">
    <property type="term" value="P:carbohydrate metabolic process"/>
    <property type="evidence" value="ECO:0007669"/>
    <property type="project" value="InterPro"/>
</dbReference>
<dbReference type="EMBL" id="CP000360">
    <property type="protein sequence ID" value="ABF40860.1"/>
    <property type="molecule type" value="Genomic_DNA"/>
</dbReference>
<name>Q1IQJ0_KORVE</name>
<dbReference type="InterPro" id="IPR050583">
    <property type="entry name" value="Mycobacterial_A85_antigen"/>
</dbReference>
<feature type="signal peptide" evidence="1">
    <location>
        <begin position="1"/>
        <end position="31"/>
    </location>
</feature>
<dbReference type="Proteomes" id="UP000002432">
    <property type="component" value="Chromosome"/>
</dbReference>
<dbReference type="SUPFAM" id="SSF53474">
    <property type="entry name" value="alpha/beta-Hydrolases"/>
    <property type="match status" value="1"/>
</dbReference>
<dbReference type="GO" id="GO:0016747">
    <property type="term" value="F:acyltransferase activity, transferring groups other than amino-acyl groups"/>
    <property type="evidence" value="ECO:0007669"/>
    <property type="project" value="TreeGrafter"/>
</dbReference>
<organism evidence="3 4">
    <name type="scientific">Koribacter versatilis (strain Ellin345)</name>
    <dbReference type="NCBI Taxonomy" id="204669"/>
    <lineage>
        <taxon>Bacteria</taxon>
        <taxon>Pseudomonadati</taxon>
        <taxon>Acidobacteriota</taxon>
        <taxon>Terriglobia</taxon>
        <taxon>Terriglobales</taxon>
        <taxon>Candidatus Korobacteraceae</taxon>
        <taxon>Candidatus Korobacter</taxon>
    </lineage>
</organism>
<dbReference type="eggNOG" id="COG1523">
    <property type="taxonomic scope" value="Bacteria"/>
</dbReference>
<dbReference type="eggNOG" id="COG2382">
    <property type="taxonomic scope" value="Bacteria"/>
</dbReference>
<dbReference type="PANTHER" id="PTHR48098">
    <property type="entry name" value="ENTEROCHELIN ESTERASE-RELATED"/>
    <property type="match status" value="1"/>
</dbReference>
<keyword evidence="4" id="KW-1185">Reference proteome</keyword>
<evidence type="ECO:0000313" key="4">
    <source>
        <dbReference type="Proteomes" id="UP000002432"/>
    </source>
</evidence>
<keyword evidence="1" id="KW-0732">Signal</keyword>
<proteinExistence type="predicted"/>
<reference evidence="3 4" key="1">
    <citation type="journal article" date="2009" name="Appl. Environ. Microbiol.">
        <title>Three genomes from the phylum Acidobacteria provide insight into the lifestyles of these microorganisms in soils.</title>
        <authorList>
            <person name="Ward N.L."/>
            <person name="Challacombe J.F."/>
            <person name="Janssen P.H."/>
            <person name="Henrissat B."/>
            <person name="Coutinho P.M."/>
            <person name="Wu M."/>
            <person name="Xie G."/>
            <person name="Haft D.H."/>
            <person name="Sait M."/>
            <person name="Badger J."/>
            <person name="Barabote R.D."/>
            <person name="Bradley B."/>
            <person name="Brettin T.S."/>
            <person name="Brinkac L.M."/>
            <person name="Bruce D."/>
            <person name="Creasy T."/>
            <person name="Daugherty S.C."/>
            <person name="Davidsen T.M."/>
            <person name="DeBoy R.T."/>
            <person name="Detter J.C."/>
            <person name="Dodson R.J."/>
            <person name="Durkin A.S."/>
            <person name="Ganapathy A."/>
            <person name="Gwinn-Giglio M."/>
            <person name="Han C.S."/>
            <person name="Khouri H."/>
            <person name="Kiss H."/>
            <person name="Kothari S.P."/>
            <person name="Madupu R."/>
            <person name="Nelson K.E."/>
            <person name="Nelson W.C."/>
            <person name="Paulsen I."/>
            <person name="Penn K."/>
            <person name="Ren Q."/>
            <person name="Rosovitz M.J."/>
            <person name="Selengut J.D."/>
            <person name="Shrivastava S."/>
            <person name="Sullivan S.A."/>
            <person name="Tapia R."/>
            <person name="Thompson L.S."/>
            <person name="Watkins K.L."/>
            <person name="Yang Q."/>
            <person name="Yu C."/>
            <person name="Zafar N."/>
            <person name="Zhou L."/>
            <person name="Kuske C.R."/>
        </authorList>
    </citation>
    <scope>NUCLEOTIDE SEQUENCE [LARGE SCALE GENOMIC DNA]</scope>
    <source>
        <strain evidence="3 4">Ellin345</strain>
    </source>
</reference>
<feature type="chain" id="PRO_5004191112" evidence="1">
    <location>
        <begin position="32"/>
        <end position="383"/>
    </location>
</feature>
<dbReference type="InterPro" id="IPR000801">
    <property type="entry name" value="Esterase-like"/>
</dbReference>
<evidence type="ECO:0000256" key="1">
    <source>
        <dbReference type="SAM" id="SignalP"/>
    </source>
</evidence>
<dbReference type="Pfam" id="PF02922">
    <property type="entry name" value="CBM_48"/>
    <property type="match status" value="1"/>
</dbReference>
<dbReference type="SUPFAM" id="SSF81296">
    <property type="entry name" value="E set domains"/>
    <property type="match status" value="1"/>
</dbReference>
<dbReference type="GO" id="GO:0004553">
    <property type="term" value="F:hydrolase activity, hydrolyzing O-glycosyl compounds"/>
    <property type="evidence" value="ECO:0007669"/>
    <property type="project" value="InterPro"/>
</dbReference>
<dbReference type="AlphaFoldDB" id="Q1IQJ0"/>
<dbReference type="PANTHER" id="PTHR48098:SF1">
    <property type="entry name" value="DIACYLGLYCEROL ACYLTRANSFERASE_MYCOLYLTRANSFERASE AG85A"/>
    <property type="match status" value="1"/>
</dbReference>
<dbReference type="OrthoDB" id="9777383at2"/>
<dbReference type="InterPro" id="IPR014756">
    <property type="entry name" value="Ig_E-set"/>
</dbReference>
<dbReference type="KEGG" id="aba:Acid345_1859"/>
<feature type="domain" description="Glycoside hydrolase family 13 N-terminal" evidence="2">
    <location>
        <begin position="42"/>
        <end position="108"/>
    </location>
</feature>
<protein>
    <submittedName>
        <fullName evidence="3">Esterase</fullName>
    </submittedName>
</protein>
<sequence length="383" mass="42811">MRGITMCAMKMRMHCIGIFAALLTAAATLSAQPPMIKSPEVHPDGTVTFRLFAPAAKSVGVNIELASGEQKLSLTKDDNGLWSATTAAFTPDMYSYGMNVDGMEIIDPNVHHYVPNYLAQGAVFIVPGNSPQPWEETDVPHGQLHRHFYTSKLIGDRRDYYVYTPPDYDPKGKTKYPVLYLLHGYSDMANGWVVMGRANFIMDNLIAQGKTKPMIVVMTLGYGEPHILDGGWTGVRDNKLWKSNITKFTDALLTEVIPQVEKDYAVKADRENRAVAGLSMGGAETIYTGLHNIDKFAYIAPLSSAIFDDPNVEFPDLNAKSTEKIKMLWIACGKDDGLLKQNRDFKTWLTSKGVKYTSIETDGAHTWQVWRRNLIDFSQLLFR</sequence>
<dbReference type="InterPro" id="IPR004193">
    <property type="entry name" value="Glyco_hydro_13_N"/>
</dbReference>